<dbReference type="Proteomes" id="UP000324260">
    <property type="component" value="Unassembled WGS sequence"/>
</dbReference>
<name>A0A5D9DE64_HALER</name>
<dbReference type="PANTHER" id="PTHR30023">
    <property type="entry name" value="D-ALANYL-D-ALANINE CARBOXYPEPTIDASE"/>
    <property type="match status" value="1"/>
</dbReference>
<dbReference type="InterPro" id="IPR000667">
    <property type="entry name" value="Peptidase_S13"/>
</dbReference>
<dbReference type="Gene3D" id="3.40.710.10">
    <property type="entry name" value="DD-peptidase/beta-lactamase superfamily"/>
    <property type="match status" value="1"/>
</dbReference>
<dbReference type="PRINTS" id="PR00922">
    <property type="entry name" value="DADACBPTASE3"/>
</dbReference>
<protein>
    <submittedName>
        <fullName evidence="3">D-alanyl-D-alanine carboxypeptidase/D-alanyl-D-alanine-endopeptidase</fullName>
        <ecNumber evidence="3">3.4.16.4</ecNumber>
    </submittedName>
</protein>
<comment type="caution">
    <text evidence="3">The sequence shown here is derived from an EMBL/GenBank/DDBJ whole genome shotgun (WGS) entry which is preliminary data.</text>
</comment>
<dbReference type="EMBL" id="VTPU01000002">
    <property type="protein sequence ID" value="TZG41081.1"/>
    <property type="molecule type" value="Genomic_DNA"/>
</dbReference>
<keyword evidence="3" id="KW-0645">Protease</keyword>
<keyword evidence="4" id="KW-1185">Reference proteome</keyword>
<evidence type="ECO:0000256" key="1">
    <source>
        <dbReference type="ARBA" id="ARBA00006096"/>
    </source>
</evidence>
<keyword evidence="3" id="KW-0121">Carboxypeptidase</keyword>
<comment type="similarity">
    <text evidence="1">Belongs to the peptidase S13 family.</text>
</comment>
<organism evidence="3 4">
    <name type="scientific">Halomonas eurihalina</name>
    <dbReference type="NCBI Taxonomy" id="42566"/>
    <lineage>
        <taxon>Bacteria</taxon>
        <taxon>Pseudomonadati</taxon>
        <taxon>Pseudomonadota</taxon>
        <taxon>Gammaproteobacteria</taxon>
        <taxon>Oceanospirillales</taxon>
        <taxon>Halomonadaceae</taxon>
        <taxon>Halomonas</taxon>
    </lineage>
</organism>
<dbReference type="InterPro" id="IPR012338">
    <property type="entry name" value="Beta-lactam/transpept-like"/>
</dbReference>
<dbReference type="AlphaFoldDB" id="A0A5D9DE64"/>
<dbReference type="EC" id="3.4.16.4" evidence="3"/>
<evidence type="ECO:0000256" key="2">
    <source>
        <dbReference type="ARBA" id="ARBA00022801"/>
    </source>
</evidence>
<dbReference type="OrthoDB" id="9802627at2"/>
<dbReference type="PANTHER" id="PTHR30023:SF0">
    <property type="entry name" value="PENICILLIN-SENSITIVE CARBOXYPEPTIDASE A"/>
    <property type="match status" value="1"/>
</dbReference>
<keyword evidence="2 3" id="KW-0378">Hydrolase</keyword>
<dbReference type="SUPFAM" id="SSF56601">
    <property type="entry name" value="beta-lactamase/transpeptidase-like"/>
    <property type="match status" value="1"/>
</dbReference>
<proteinExistence type="inferred from homology"/>
<evidence type="ECO:0000313" key="4">
    <source>
        <dbReference type="Proteomes" id="UP000324260"/>
    </source>
</evidence>
<accession>A0A5D9DE64</accession>
<sequence length="487" mass="51780">MDAVMFHRTLSCCLLVLSLLPLSVMASGFSRLSSLTDDGFRISAEARLLGTGDRADETLASLSPTLSLSPASVSKVYTAAAALDRFGPQHRFTTRLVGTAEPGPDGMLAGDLVLDGGGDPALTSEDLWRLVQRLHQAGVREVTGQLIVSQWRFGPVECITTDRCEARRQVDNAYSALLSSAGINFGNWCVHVAPGSAPGASAVVTGCDSKVLLPGIDNRVDTKAADSGTQLSALRLTEGGGDVMRLSGQISTNAHPRDLYRASADPADQTAQLLMAMLERAGIQVRGGYSTSTVQPPGSAPQLAAVDGKPLQEILLRTLNYSNNFMADVLALDMANGPRPSLEQGGAAIEAFAAGIPGHGPLTLRSGSGLTPENRTTASGVNSLLAYMFDQPSLFPSFVAALQSPSNGVMRFIRKGPASFQQRVMIKTGTLNEPVRVRAMTGYFRTRSNRWGAFTVLVNGTESTPYLNWTMVLERLSEDLAQLIESH</sequence>
<gene>
    <name evidence="3" type="primary">dacB</name>
    <name evidence="3" type="ORF">FZZ93_03510</name>
</gene>
<dbReference type="GO" id="GO:0006508">
    <property type="term" value="P:proteolysis"/>
    <property type="evidence" value="ECO:0007669"/>
    <property type="project" value="InterPro"/>
</dbReference>
<dbReference type="NCBIfam" id="TIGR00666">
    <property type="entry name" value="PBP4"/>
    <property type="match status" value="1"/>
</dbReference>
<reference evidence="3 4" key="1">
    <citation type="submission" date="2019-08" db="EMBL/GenBank/DDBJ databases">
        <title>Draft Genome Sequence of Halomonas eurihalina Isolated from Preserved Hide-surface.</title>
        <authorList>
            <person name="Hussain S.A."/>
            <person name="Xu A."/>
            <person name="Sarker M."/>
            <person name="Sommers C."/>
        </authorList>
    </citation>
    <scope>NUCLEOTIDE SEQUENCE [LARGE SCALE GENOMIC DNA]</scope>
    <source>
        <strain evidence="3 4">MS1</strain>
    </source>
</reference>
<dbReference type="GO" id="GO:0000270">
    <property type="term" value="P:peptidoglycan metabolic process"/>
    <property type="evidence" value="ECO:0007669"/>
    <property type="project" value="TreeGrafter"/>
</dbReference>
<dbReference type="Gene3D" id="3.50.80.20">
    <property type="entry name" value="D-Ala-D-Ala carboxypeptidase C, peptidase S13"/>
    <property type="match status" value="1"/>
</dbReference>
<dbReference type="GO" id="GO:0009002">
    <property type="term" value="F:serine-type D-Ala-D-Ala carboxypeptidase activity"/>
    <property type="evidence" value="ECO:0007669"/>
    <property type="project" value="UniProtKB-EC"/>
</dbReference>
<dbReference type="Pfam" id="PF02113">
    <property type="entry name" value="Peptidase_S13"/>
    <property type="match status" value="1"/>
</dbReference>
<evidence type="ECO:0000313" key="3">
    <source>
        <dbReference type="EMBL" id="TZG41081.1"/>
    </source>
</evidence>